<evidence type="ECO:0000313" key="4">
    <source>
        <dbReference type="Proteomes" id="UP001642487"/>
    </source>
</evidence>
<dbReference type="Pfam" id="PF13041">
    <property type="entry name" value="PPR_2"/>
    <property type="match status" value="1"/>
</dbReference>
<proteinExistence type="predicted"/>
<feature type="repeat" description="PPR" evidence="2">
    <location>
        <begin position="217"/>
        <end position="247"/>
    </location>
</feature>
<dbReference type="Pfam" id="PF20431">
    <property type="entry name" value="E_motif"/>
    <property type="match status" value="1"/>
</dbReference>
<feature type="repeat" description="PPR" evidence="2">
    <location>
        <begin position="248"/>
        <end position="282"/>
    </location>
</feature>
<reference evidence="3 4" key="1">
    <citation type="submission" date="2024-03" db="EMBL/GenBank/DDBJ databases">
        <authorList>
            <person name="Gkanogiannis A."/>
            <person name="Becerra Lopez-Lavalle L."/>
        </authorList>
    </citation>
    <scope>NUCLEOTIDE SEQUENCE [LARGE SCALE GENOMIC DNA]</scope>
</reference>
<dbReference type="EMBL" id="OZ021737">
    <property type="protein sequence ID" value="CAK9318792.1"/>
    <property type="molecule type" value="Genomic_DNA"/>
</dbReference>
<feature type="repeat" description="PPR" evidence="2">
    <location>
        <begin position="372"/>
        <end position="406"/>
    </location>
</feature>
<dbReference type="InterPro" id="IPR046848">
    <property type="entry name" value="E_motif"/>
</dbReference>
<dbReference type="Proteomes" id="UP001642487">
    <property type="component" value="Chromosome 3"/>
</dbReference>
<gene>
    <name evidence="3" type="ORF">CITCOLO1_LOCUS10764</name>
</gene>
<feature type="repeat" description="PPR" evidence="2">
    <location>
        <begin position="544"/>
        <end position="578"/>
    </location>
</feature>
<dbReference type="InterPro" id="IPR046960">
    <property type="entry name" value="PPR_At4g14850-like_plant"/>
</dbReference>
<accession>A0ABP0YFP1</accession>
<sequence>MVRFSQPQVSSPCRRGRLVANARPSFALRPTWIFSLCLKKSCSLATSTYRLQARHAPPTFPNLKPLNSEISNCMRNGLVEEAQKLFDEMPQRNVVTWNAMIRGYFLNGRYSDGISLFRRMPARDVFSYNTVIGGLMQCGDVDGAKDIFDVMPFRDVVSWNSMIAGCIRNELLEEAIQLFDDMPLKDVISWNLIIGGLVNCGKLDSAKEYFGKMSRRDLVSWTIMISGLSCAGRLDEARELFDNTPTKDARVWNTMMTGYIENGQIEMAEELFGIMPKRNFDSWNDLVNGLVGSQMVDDARKLFMKMPEKCQKTWNNIVLAYIRNGLVLQTHALLEKIPYGNIASWTNLIVGYFGIGEVGMAVEIFELMQYKDATVWNATIFGLGENNKGEEGLKLFTRMIRSGPRLDKATFTSVLKICADLETLQLGRQTHALVLKDGFNGFVAVSNALVNMYARCGNMDCALMEFSSMSNRDVISWNSIICGFAHHGNGEEALKMFEKMRLANIEPNHITFIGVLSACSHKGLVDQGRYYFDFMKNECSLQPLIEHYTCLVDLFGRFGLIDEALSFLDEMKEEEIEVPPSVWGALLGACRIHKSYDVGVIAGEKVLEKEPHNSGVYLILAEMYLRNGKREDAERILARMKNNGVKKQPGCSWIEVNNSGYIFLSGDRSNPHFDRICYVVRLLHLENFIRLKFSSAKHLRLHGYKVIHVSEEADSKL</sequence>
<dbReference type="PANTHER" id="PTHR47926">
    <property type="entry name" value="PENTATRICOPEPTIDE REPEAT-CONTAINING PROTEIN"/>
    <property type="match status" value="1"/>
</dbReference>
<evidence type="ECO:0000256" key="2">
    <source>
        <dbReference type="PROSITE-ProRule" id="PRU00708"/>
    </source>
</evidence>
<keyword evidence="1" id="KW-0677">Repeat</keyword>
<dbReference type="InterPro" id="IPR002885">
    <property type="entry name" value="PPR_rpt"/>
</dbReference>
<feature type="repeat" description="PPR" evidence="2">
    <location>
        <begin position="473"/>
        <end position="507"/>
    </location>
</feature>
<name>A0ABP0YFP1_9ROSI</name>
<dbReference type="SUPFAM" id="SSF48452">
    <property type="entry name" value="TPR-like"/>
    <property type="match status" value="1"/>
</dbReference>
<evidence type="ECO:0000313" key="3">
    <source>
        <dbReference type="EMBL" id="CAK9318792.1"/>
    </source>
</evidence>
<evidence type="ECO:0008006" key="5">
    <source>
        <dbReference type="Google" id="ProtNLM"/>
    </source>
</evidence>
<organism evidence="3 4">
    <name type="scientific">Citrullus colocynthis</name>
    <name type="common">colocynth</name>
    <dbReference type="NCBI Taxonomy" id="252529"/>
    <lineage>
        <taxon>Eukaryota</taxon>
        <taxon>Viridiplantae</taxon>
        <taxon>Streptophyta</taxon>
        <taxon>Embryophyta</taxon>
        <taxon>Tracheophyta</taxon>
        <taxon>Spermatophyta</taxon>
        <taxon>Magnoliopsida</taxon>
        <taxon>eudicotyledons</taxon>
        <taxon>Gunneridae</taxon>
        <taxon>Pentapetalae</taxon>
        <taxon>rosids</taxon>
        <taxon>fabids</taxon>
        <taxon>Cucurbitales</taxon>
        <taxon>Cucurbitaceae</taxon>
        <taxon>Benincaseae</taxon>
        <taxon>Citrullus</taxon>
    </lineage>
</organism>
<keyword evidence="4" id="KW-1185">Reference proteome</keyword>
<dbReference type="Gene3D" id="1.25.40.10">
    <property type="entry name" value="Tetratricopeptide repeat domain"/>
    <property type="match status" value="4"/>
</dbReference>
<feature type="repeat" description="PPR" evidence="2">
    <location>
        <begin position="155"/>
        <end position="189"/>
    </location>
</feature>
<dbReference type="NCBIfam" id="TIGR00756">
    <property type="entry name" value="PPR"/>
    <property type="match status" value="8"/>
</dbReference>
<feature type="repeat" description="PPR" evidence="2">
    <location>
        <begin position="93"/>
        <end position="127"/>
    </location>
</feature>
<dbReference type="InterPro" id="IPR011990">
    <property type="entry name" value="TPR-like_helical_dom_sf"/>
</dbReference>
<dbReference type="Pfam" id="PF12854">
    <property type="entry name" value="PPR_1"/>
    <property type="match status" value="1"/>
</dbReference>
<feature type="repeat" description="PPR" evidence="2">
    <location>
        <begin position="613"/>
        <end position="647"/>
    </location>
</feature>
<protein>
    <recommendedName>
        <fullName evidence="5">Pentatricopeptide repeat-containing protein</fullName>
    </recommendedName>
</protein>
<dbReference type="Pfam" id="PF01535">
    <property type="entry name" value="PPR"/>
    <property type="match status" value="9"/>
</dbReference>
<evidence type="ECO:0000256" key="1">
    <source>
        <dbReference type="ARBA" id="ARBA00022737"/>
    </source>
</evidence>
<dbReference type="PROSITE" id="PS51375">
    <property type="entry name" value="PPR"/>
    <property type="match status" value="8"/>
</dbReference>
<dbReference type="PANTHER" id="PTHR47926:SF347">
    <property type="entry name" value="PENTATRICOPEPTIDE REPEAT-CONTAINING PROTEIN"/>
    <property type="match status" value="1"/>
</dbReference>